<evidence type="ECO:0000256" key="1">
    <source>
        <dbReference type="SAM" id="Phobius"/>
    </source>
</evidence>
<evidence type="ECO:0000313" key="2">
    <source>
        <dbReference type="EMBL" id="PJA45791.1"/>
    </source>
</evidence>
<dbReference type="InterPro" id="IPR025333">
    <property type="entry name" value="DUF4239"/>
</dbReference>
<feature type="transmembrane region" description="Helical" evidence="1">
    <location>
        <begin position="199"/>
        <end position="221"/>
    </location>
</feature>
<name>A0A2M7XD28_9BACT</name>
<dbReference type="EMBL" id="PFWT01000025">
    <property type="protein sequence ID" value="PJA45791.1"/>
    <property type="molecule type" value="Genomic_DNA"/>
</dbReference>
<keyword evidence="1" id="KW-0812">Transmembrane</keyword>
<feature type="transmembrane region" description="Helical" evidence="1">
    <location>
        <begin position="169"/>
        <end position="193"/>
    </location>
</feature>
<dbReference type="Proteomes" id="UP000231263">
    <property type="component" value="Unassembled WGS sequence"/>
</dbReference>
<keyword evidence="1" id="KW-0472">Membrane</keyword>
<proteinExistence type="predicted"/>
<reference evidence="3" key="1">
    <citation type="submission" date="2017-09" db="EMBL/GenBank/DDBJ databases">
        <title>Depth-based differentiation of microbial function through sediment-hosted aquifers and enrichment of novel symbionts in the deep terrestrial subsurface.</title>
        <authorList>
            <person name="Probst A.J."/>
            <person name="Ladd B."/>
            <person name="Jarett J.K."/>
            <person name="Geller-Mcgrath D.E."/>
            <person name="Sieber C.M.K."/>
            <person name="Emerson J.B."/>
            <person name="Anantharaman K."/>
            <person name="Thomas B.C."/>
            <person name="Malmstrom R."/>
            <person name="Stieglmeier M."/>
            <person name="Klingl A."/>
            <person name="Woyke T."/>
            <person name="Ryan C.M."/>
            <person name="Banfield J.F."/>
        </authorList>
    </citation>
    <scope>NUCLEOTIDE SEQUENCE [LARGE SCALE GENOMIC DNA]</scope>
</reference>
<protein>
    <recommendedName>
        <fullName evidence="4">DUF4239 domain-containing protein</fullName>
    </recommendedName>
</protein>
<dbReference type="AlphaFoldDB" id="A0A2M7XD28"/>
<evidence type="ECO:0008006" key="4">
    <source>
        <dbReference type="Google" id="ProtNLM"/>
    </source>
</evidence>
<gene>
    <name evidence="2" type="ORF">CO173_04430</name>
</gene>
<feature type="transmembrane region" description="Helical" evidence="1">
    <location>
        <begin position="7"/>
        <end position="25"/>
    </location>
</feature>
<accession>A0A2M7XD28</accession>
<dbReference type="Pfam" id="PF14023">
    <property type="entry name" value="Bestrophin-like"/>
    <property type="match status" value="1"/>
</dbReference>
<evidence type="ECO:0000313" key="3">
    <source>
        <dbReference type="Proteomes" id="UP000231263"/>
    </source>
</evidence>
<sequence>MEVISRLFTLIVFVLLTIVYFFFTFGTTDEMQIILTIATFLFATFTGFFMARQGSRYSSLRQEIANFDGHISSIYRSFKHLGAGPTKEAAKVIKKHYRVALEQDAWDYHFKNKSTTLTDLHRILDKIKDGNSDVEKLSMEYIISSLQQLQLSRKAMVNLSLERIPMYQWVLIMLLAGILLLTVSAVPTIYAFVPSLLKGAFGTSIVVVLMILWELDTLSFFESEFGERSAEDVLAIIAGKK</sequence>
<keyword evidence="1" id="KW-1133">Transmembrane helix</keyword>
<organism evidence="2 3">
    <name type="scientific">Candidatus Uhrbacteria bacterium CG_4_9_14_3_um_filter_41_35</name>
    <dbReference type="NCBI Taxonomy" id="1975034"/>
    <lineage>
        <taxon>Bacteria</taxon>
        <taxon>Candidatus Uhriibacteriota</taxon>
    </lineage>
</organism>
<feature type="transmembrane region" description="Helical" evidence="1">
    <location>
        <begin position="31"/>
        <end position="51"/>
    </location>
</feature>
<comment type="caution">
    <text evidence="2">The sequence shown here is derived from an EMBL/GenBank/DDBJ whole genome shotgun (WGS) entry which is preliminary data.</text>
</comment>